<feature type="domain" description="RNA 3'-terminal phosphate cyclase insert" evidence="8">
    <location>
        <begin position="186"/>
        <end position="274"/>
    </location>
</feature>
<dbReference type="RefSeq" id="WP_284101536.1">
    <property type="nucleotide sequence ID" value="NZ_JARRAF010000016.1"/>
</dbReference>
<dbReference type="PANTHER" id="PTHR11096">
    <property type="entry name" value="RNA 3' TERMINAL PHOSPHATE CYCLASE"/>
    <property type="match status" value="1"/>
</dbReference>
<name>A0ABT7DYT7_9NEIS</name>
<dbReference type="GO" id="GO:0003963">
    <property type="term" value="F:RNA-3'-phosphate cyclase activity"/>
    <property type="evidence" value="ECO:0007669"/>
    <property type="project" value="UniProtKB-EC"/>
</dbReference>
<protein>
    <recommendedName>
        <fullName evidence="5 6">RNA 3'-terminal phosphate cyclase</fullName>
        <shortName evidence="5">RNA cyclase</shortName>
        <shortName evidence="5">RNA-3'-phosphate cyclase</shortName>
        <ecNumber evidence="5 6">6.5.1.4</ecNumber>
    </recommendedName>
</protein>
<dbReference type="PANTHER" id="PTHR11096:SF0">
    <property type="entry name" value="RNA 3'-TERMINAL PHOSPHATE CYCLASE"/>
    <property type="match status" value="1"/>
</dbReference>
<feature type="active site" description="Tele-AMP-histidine intermediate" evidence="5">
    <location>
        <position position="310"/>
    </location>
</feature>
<dbReference type="InterPro" id="IPR037136">
    <property type="entry name" value="RNA3'_phos_cyclase_dom_sf"/>
</dbReference>
<keyword evidence="5" id="KW-0067">ATP-binding</keyword>
<evidence type="ECO:0000256" key="4">
    <source>
        <dbReference type="ARBA" id="ARBA00024481"/>
    </source>
</evidence>
<accession>A0ABT7DYT7</accession>
<dbReference type="InterPro" id="IPR013792">
    <property type="entry name" value="RNA3'P_cycl/enolpyr_Trfase_a/b"/>
</dbReference>
<dbReference type="InterPro" id="IPR036553">
    <property type="entry name" value="RPTC_insert"/>
</dbReference>
<comment type="subcellular location">
    <subcellularLocation>
        <location evidence="5">Cytoplasm</location>
    </subcellularLocation>
</comment>
<dbReference type="SUPFAM" id="SSF52913">
    <property type="entry name" value="RNA 3'-terminal phosphate cyclase, RPTC, insert domain"/>
    <property type="match status" value="1"/>
</dbReference>
<gene>
    <name evidence="5 9" type="primary">rtcA</name>
    <name evidence="9" type="ORF">PZA18_14305</name>
</gene>
<comment type="similarity">
    <text evidence="1 5">Belongs to the RNA 3'-terminal cyclase family. Type 1 subfamily.</text>
</comment>
<evidence type="ECO:0000256" key="6">
    <source>
        <dbReference type="NCBIfam" id="TIGR03399"/>
    </source>
</evidence>
<evidence type="ECO:0000313" key="9">
    <source>
        <dbReference type="EMBL" id="MDK2125225.1"/>
    </source>
</evidence>
<dbReference type="PROSITE" id="PS01287">
    <property type="entry name" value="RTC"/>
    <property type="match status" value="1"/>
</dbReference>
<feature type="binding site" evidence="5">
    <location>
        <position position="105"/>
    </location>
    <ligand>
        <name>ATP</name>
        <dbReference type="ChEBI" id="CHEBI:30616"/>
    </ligand>
</feature>
<dbReference type="PIRSF" id="PIRSF005378">
    <property type="entry name" value="RNA3'_term_phos_cycl_euk"/>
    <property type="match status" value="1"/>
</dbReference>
<dbReference type="InterPro" id="IPR020719">
    <property type="entry name" value="RNA3'_term_phos_cycl-like_CS"/>
</dbReference>
<evidence type="ECO:0000256" key="1">
    <source>
        <dbReference type="ARBA" id="ARBA00009206"/>
    </source>
</evidence>
<dbReference type="InterPro" id="IPR013791">
    <property type="entry name" value="RNA3'-term_phos_cycl_insert"/>
</dbReference>
<dbReference type="NCBIfam" id="NF003246">
    <property type="entry name" value="PRK04204.1-2"/>
    <property type="match status" value="1"/>
</dbReference>
<evidence type="ECO:0000313" key="10">
    <source>
        <dbReference type="Proteomes" id="UP001172778"/>
    </source>
</evidence>
<keyword evidence="10" id="KW-1185">Reference proteome</keyword>
<dbReference type="NCBIfam" id="TIGR03399">
    <property type="entry name" value="RNA_3prim_cycl"/>
    <property type="match status" value="1"/>
</dbReference>
<evidence type="ECO:0000259" key="7">
    <source>
        <dbReference type="Pfam" id="PF01137"/>
    </source>
</evidence>
<dbReference type="EMBL" id="JARRAF010000016">
    <property type="protein sequence ID" value="MDK2125225.1"/>
    <property type="molecule type" value="Genomic_DNA"/>
</dbReference>
<dbReference type="Pfam" id="PF05189">
    <property type="entry name" value="RTC_insert"/>
    <property type="match status" value="1"/>
</dbReference>
<keyword evidence="5" id="KW-0963">Cytoplasm</keyword>
<comment type="catalytic activity">
    <reaction evidence="4 5">
        <text>a 3'-end 3'-phospho-ribonucleotide-RNA + ATP = a 3'-end 2',3'-cyclophospho-ribonucleotide-RNA + AMP + diphosphate</text>
        <dbReference type="Rhea" id="RHEA:23976"/>
        <dbReference type="Rhea" id="RHEA-COMP:10463"/>
        <dbReference type="Rhea" id="RHEA-COMP:10464"/>
        <dbReference type="ChEBI" id="CHEBI:30616"/>
        <dbReference type="ChEBI" id="CHEBI:33019"/>
        <dbReference type="ChEBI" id="CHEBI:83062"/>
        <dbReference type="ChEBI" id="CHEBI:83064"/>
        <dbReference type="ChEBI" id="CHEBI:456215"/>
        <dbReference type="EC" id="6.5.1.4"/>
    </reaction>
</comment>
<evidence type="ECO:0000259" key="8">
    <source>
        <dbReference type="Pfam" id="PF05189"/>
    </source>
</evidence>
<keyword evidence="3 5" id="KW-0547">Nucleotide-binding</keyword>
<dbReference type="NCBIfam" id="NF003247">
    <property type="entry name" value="PRK04204.1-3"/>
    <property type="match status" value="1"/>
</dbReference>
<comment type="function">
    <text evidence="5">Catalyzes the conversion of 3'-phosphate to a 2',3'-cyclic phosphodiester at the end of RNA. The mechanism of action of the enzyme occurs in 3 steps: (A) adenylation of the enzyme by ATP; (B) transfer of adenylate to an RNA-N3'P to produce RNA-N3'PP5'A; (C) and attack of the adjacent 2'-hydroxyl on the 3'-phosphorus in the diester linkage to produce the cyclic end product. The biological role of this enzyme is unknown but it is likely to function in some aspects of cellular RNA processing.</text>
</comment>
<sequence>MKPEHLIALDGSEGEGGGQVLRSSLSLSMITGTPFRIDRIRAKRAKPGLLRQHLTAVEAARAICGAKVEGAELGSSSLQFIPGPIQGGDYRFAIGSAGSCTLVLQTALPALWFADSASRISVSGGTHNQAAPPFDFLQRAWAPLLARMGIRQSLQLNRHGFYPAGGGEIVASIEPAGKPQPLDLCERGELLGVRGEALVAAVPVTVANRELDRLSAQLGAIERQIRELPAREGPGNVALVEVRYANVTEVLTAFGEKGRSAELVADDAGQQARLYMASSACVDEHLADQLALAIALAGSGSFTTTRVSGHLSTNIEVIEKFLPVEFTLTEQADAIKVSVA</sequence>
<dbReference type="InterPro" id="IPR023797">
    <property type="entry name" value="RNA3'_phos_cyclase_dom"/>
</dbReference>
<proteinExistence type="inferred from homology"/>
<dbReference type="Pfam" id="PF01137">
    <property type="entry name" value="RTC"/>
    <property type="match status" value="1"/>
</dbReference>
<reference evidence="9" key="1">
    <citation type="submission" date="2023-03" db="EMBL/GenBank/DDBJ databases">
        <title>Chitinimonas shenzhenensis gen. nov., sp. nov., a novel member of family Burkholderiaceae isolated from activated sludge collected in Shen Zhen, China.</title>
        <authorList>
            <person name="Wang X."/>
        </authorList>
    </citation>
    <scope>NUCLEOTIDE SEQUENCE</scope>
    <source>
        <strain evidence="9">DQS-5</strain>
    </source>
</reference>
<keyword evidence="2 5" id="KW-0436">Ligase</keyword>
<dbReference type="Gene3D" id="3.65.10.20">
    <property type="entry name" value="RNA 3'-terminal phosphate cyclase domain"/>
    <property type="match status" value="1"/>
</dbReference>
<feature type="binding site" evidence="5">
    <location>
        <begin position="285"/>
        <end position="289"/>
    </location>
    <ligand>
        <name>ATP</name>
        <dbReference type="ChEBI" id="CHEBI:30616"/>
    </ligand>
</feature>
<feature type="domain" description="RNA 3'-terminal phosphate cyclase" evidence="7">
    <location>
        <begin position="14"/>
        <end position="327"/>
    </location>
</feature>
<dbReference type="EC" id="6.5.1.4" evidence="5 6"/>
<dbReference type="InterPro" id="IPR000228">
    <property type="entry name" value="RNA3'_term_phos_cyc"/>
</dbReference>
<organism evidence="9 10">
    <name type="scientific">Parachitinimonas caeni</name>
    <dbReference type="NCBI Taxonomy" id="3031301"/>
    <lineage>
        <taxon>Bacteria</taxon>
        <taxon>Pseudomonadati</taxon>
        <taxon>Pseudomonadota</taxon>
        <taxon>Betaproteobacteria</taxon>
        <taxon>Neisseriales</taxon>
        <taxon>Chitinibacteraceae</taxon>
        <taxon>Parachitinimonas</taxon>
    </lineage>
</organism>
<dbReference type="Proteomes" id="UP001172778">
    <property type="component" value="Unassembled WGS sequence"/>
</dbReference>
<dbReference type="Gene3D" id="3.30.360.20">
    <property type="entry name" value="RNA 3'-terminal phosphate cyclase, insert domain"/>
    <property type="match status" value="1"/>
</dbReference>
<dbReference type="InterPro" id="IPR017770">
    <property type="entry name" value="RNA3'_term_phos_cyc_type_1"/>
</dbReference>
<dbReference type="SUPFAM" id="SSF55205">
    <property type="entry name" value="EPT/RTPC-like"/>
    <property type="match status" value="2"/>
</dbReference>
<evidence type="ECO:0000256" key="3">
    <source>
        <dbReference type="ARBA" id="ARBA00022741"/>
    </source>
</evidence>
<evidence type="ECO:0000256" key="5">
    <source>
        <dbReference type="HAMAP-Rule" id="MF_00200"/>
    </source>
</evidence>
<dbReference type="HAMAP" id="MF_00200">
    <property type="entry name" value="RTC"/>
    <property type="match status" value="1"/>
</dbReference>
<dbReference type="CDD" id="cd00874">
    <property type="entry name" value="RNA_Cyclase_Class_II"/>
    <property type="match status" value="1"/>
</dbReference>
<evidence type="ECO:0000256" key="2">
    <source>
        <dbReference type="ARBA" id="ARBA00022598"/>
    </source>
</evidence>
<comment type="caution">
    <text evidence="9">The sequence shown here is derived from an EMBL/GenBank/DDBJ whole genome shotgun (WGS) entry which is preliminary data.</text>
</comment>